<sequence>MKFYRVRKTDSFAGQTFDSGFQGQIVALNAPSKNLTSQSFSFGNSLVQRPYPSVVNIPMVKGASSASNSRQVSSVRGPKCRPEFHLFSCCTQVNQLVNAAEVRFFFQPAQRCPAFMVYVVVHFLLVCMLLSDALKEDFPLYFQTPVIT</sequence>
<reference evidence="1 2" key="1">
    <citation type="submission" date="2018-04" db="EMBL/GenBank/DDBJ databases">
        <title>Large scale genomics of bovine and human commensal E. coli to reveal the emerging process of EHEC.</title>
        <authorList>
            <person name="Arimizu Y."/>
            <person name="Ogura Y."/>
        </authorList>
    </citation>
    <scope>NUCLEOTIDE SEQUENCE [LARGE SCALE GENOMIC DNA]</scope>
    <source>
        <strain evidence="1 2">KK-P061</strain>
    </source>
</reference>
<protein>
    <submittedName>
        <fullName evidence="1">Uncharacterized protein</fullName>
    </submittedName>
</protein>
<dbReference type="Proteomes" id="UP000303027">
    <property type="component" value="Unassembled WGS sequence"/>
</dbReference>
<evidence type="ECO:0000313" key="1">
    <source>
        <dbReference type="EMBL" id="GDH49771.1"/>
    </source>
</evidence>
<comment type="caution">
    <text evidence="1">The sequence shown here is derived from an EMBL/GenBank/DDBJ whole genome shotgun (WGS) entry which is preliminary data.</text>
</comment>
<accession>A0A478GLQ7</accession>
<evidence type="ECO:0000313" key="2">
    <source>
        <dbReference type="Proteomes" id="UP000303027"/>
    </source>
</evidence>
<dbReference type="EMBL" id="BFXY01000094">
    <property type="protein sequence ID" value="GDH49771.1"/>
    <property type="molecule type" value="Genomic_DNA"/>
</dbReference>
<gene>
    <name evidence="1" type="primary">insB_1</name>
    <name evidence="1" type="ORF">BvCmsKKP061_03255</name>
</gene>
<name>A0A478GLQ7_ECOLX</name>
<dbReference type="AlphaFoldDB" id="A0A478GLQ7"/>
<proteinExistence type="predicted"/>
<organism evidence="1 2">
    <name type="scientific">Escherichia coli</name>
    <dbReference type="NCBI Taxonomy" id="562"/>
    <lineage>
        <taxon>Bacteria</taxon>
        <taxon>Pseudomonadati</taxon>
        <taxon>Pseudomonadota</taxon>
        <taxon>Gammaproteobacteria</taxon>
        <taxon>Enterobacterales</taxon>
        <taxon>Enterobacteriaceae</taxon>
        <taxon>Escherichia</taxon>
    </lineage>
</organism>